<sequence>MKEKVQKIIAKVVHEKSADPIADDDRQVNRLYFNYAGMYLFPLFPMGDLSVVLHELRRTWKKYAEKRHSAKQQHVVFKGVKK</sequence>
<evidence type="ECO:0000256" key="1">
    <source>
        <dbReference type="SAM" id="Phobius"/>
    </source>
</evidence>
<protein>
    <submittedName>
        <fullName evidence="2">Uncharacterized protein</fullName>
    </submittedName>
</protein>
<dbReference type="AlphaFoldDB" id="A0A363NU01"/>
<evidence type="ECO:0000313" key="3">
    <source>
        <dbReference type="Proteomes" id="UP000250831"/>
    </source>
</evidence>
<name>A0A363NU01_9SPHI</name>
<keyword evidence="1" id="KW-0812">Transmembrane</keyword>
<dbReference type="RefSeq" id="WP_108634177.1">
    <property type="nucleotide sequence ID" value="NZ_QCXX01000003.1"/>
</dbReference>
<reference evidence="2 3" key="1">
    <citation type="submission" date="2018-04" db="EMBL/GenBank/DDBJ databases">
        <title>Sphingobacterium sp. M46 Genome.</title>
        <authorList>
            <person name="Cheng J."/>
            <person name="Li Y."/>
        </authorList>
    </citation>
    <scope>NUCLEOTIDE SEQUENCE [LARGE SCALE GENOMIC DNA]</scope>
    <source>
        <strain evidence="2 3">M46</strain>
    </source>
</reference>
<proteinExistence type="predicted"/>
<dbReference type="EMBL" id="QCXX01000003">
    <property type="protein sequence ID" value="PUV24249.1"/>
    <property type="molecule type" value="Genomic_DNA"/>
</dbReference>
<keyword evidence="1" id="KW-0472">Membrane</keyword>
<dbReference type="OrthoDB" id="9891224at2"/>
<keyword evidence="3" id="KW-1185">Reference proteome</keyword>
<keyword evidence="1" id="KW-1133">Transmembrane helix</keyword>
<dbReference type="Proteomes" id="UP000250831">
    <property type="component" value="Unassembled WGS sequence"/>
</dbReference>
<comment type="caution">
    <text evidence="2">The sequence shown here is derived from an EMBL/GenBank/DDBJ whole genome shotgun (WGS) entry which is preliminary data.</text>
</comment>
<accession>A0A363NU01</accession>
<evidence type="ECO:0000313" key="2">
    <source>
        <dbReference type="EMBL" id="PUV24249.1"/>
    </source>
</evidence>
<organism evidence="2 3">
    <name type="scientific">Sphingobacterium athyrii</name>
    <dbReference type="NCBI Taxonomy" id="2152717"/>
    <lineage>
        <taxon>Bacteria</taxon>
        <taxon>Pseudomonadati</taxon>
        <taxon>Bacteroidota</taxon>
        <taxon>Sphingobacteriia</taxon>
        <taxon>Sphingobacteriales</taxon>
        <taxon>Sphingobacteriaceae</taxon>
        <taxon>Sphingobacterium</taxon>
    </lineage>
</organism>
<feature type="transmembrane region" description="Helical" evidence="1">
    <location>
        <begin position="32"/>
        <end position="53"/>
    </location>
</feature>
<gene>
    <name evidence="2" type="ORF">DCO56_12895</name>
</gene>